<evidence type="ECO:0000256" key="5">
    <source>
        <dbReference type="ARBA" id="ARBA00022723"/>
    </source>
</evidence>
<accession>A0A9P8N9E9</accession>
<dbReference type="InterPro" id="IPR036875">
    <property type="entry name" value="Znf_CCHC_sf"/>
</dbReference>
<name>A0A9P8N9E9_ASPFM</name>
<comment type="subunit">
    <text evidence="4">Interacts with ODC and thereby sterically blocks ODC homodimerization.</text>
</comment>
<keyword evidence="8" id="KW-0862">Zinc</keyword>
<dbReference type="SMART" id="SM01180">
    <property type="entry name" value="DWNN"/>
    <property type="match status" value="1"/>
</dbReference>
<feature type="domain" description="CCHC-type" evidence="12">
    <location>
        <begin position="185"/>
        <end position="199"/>
    </location>
</feature>
<dbReference type="InterPro" id="IPR033489">
    <property type="entry name" value="RBBP6"/>
</dbReference>
<dbReference type="GO" id="GO:0008270">
    <property type="term" value="F:zinc ion binding"/>
    <property type="evidence" value="ECO:0007669"/>
    <property type="project" value="UniProtKB-KW"/>
</dbReference>
<evidence type="ECO:0000256" key="11">
    <source>
        <dbReference type="SAM" id="MobiDB-lite"/>
    </source>
</evidence>
<feature type="region of interest" description="Disordered" evidence="11">
    <location>
        <begin position="533"/>
        <end position="573"/>
    </location>
</feature>
<evidence type="ECO:0000256" key="10">
    <source>
        <dbReference type="PROSITE-ProRule" id="PRU00047"/>
    </source>
</evidence>
<dbReference type="GO" id="GO:0006511">
    <property type="term" value="P:ubiquitin-dependent protein catabolic process"/>
    <property type="evidence" value="ECO:0007669"/>
    <property type="project" value="TreeGrafter"/>
</dbReference>
<evidence type="ECO:0000313" key="15">
    <source>
        <dbReference type="Proteomes" id="UP000813423"/>
    </source>
</evidence>
<dbReference type="InterPro" id="IPR025829">
    <property type="entry name" value="Zn_knuckle_CX2CX3GHX4C"/>
</dbReference>
<feature type="compositionally biased region" description="Pro residues" evidence="11">
    <location>
        <begin position="563"/>
        <end position="573"/>
    </location>
</feature>
<feature type="compositionally biased region" description="Basic and acidic residues" evidence="11">
    <location>
        <begin position="324"/>
        <end position="334"/>
    </location>
</feature>
<evidence type="ECO:0000256" key="1">
    <source>
        <dbReference type="ARBA" id="ARBA00002307"/>
    </source>
</evidence>
<dbReference type="Gene3D" id="3.40.630.60">
    <property type="match status" value="1"/>
</dbReference>
<evidence type="ECO:0008006" key="16">
    <source>
        <dbReference type="Google" id="ProtNLM"/>
    </source>
</evidence>
<comment type="subcellular location">
    <subcellularLocation>
        <location evidence="2">Nucleus</location>
    </subcellularLocation>
</comment>
<dbReference type="GO" id="GO:0005634">
    <property type="term" value="C:nucleus"/>
    <property type="evidence" value="ECO:0007669"/>
    <property type="project" value="UniProtKB-SubCell"/>
</dbReference>
<dbReference type="PROSITE" id="PS50158">
    <property type="entry name" value="ZF_CCHC"/>
    <property type="match status" value="1"/>
</dbReference>
<organism evidence="14 15">
    <name type="scientific">Aspergillus fumigatus</name>
    <name type="common">Neosartorya fumigata</name>
    <dbReference type="NCBI Taxonomy" id="746128"/>
    <lineage>
        <taxon>Eukaryota</taxon>
        <taxon>Fungi</taxon>
        <taxon>Dikarya</taxon>
        <taxon>Ascomycota</taxon>
        <taxon>Pezizomycotina</taxon>
        <taxon>Eurotiomycetes</taxon>
        <taxon>Eurotiomycetidae</taxon>
        <taxon>Eurotiales</taxon>
        <taxon>Aspergillaceae</taxon>
        <taxon>Aspergillus</taxon>
        <taxon>Aspergillus subgen. Fumigati</taxon>
    </lineage>
</organism>
<dbReference type="GO" id="GO:0008073">
    <property type="term" value="F:ornithine decarboxylase inhibitor activity"/>
    <property type="evidence" value="ECO:0007669"/>
    <property type="project" value="InterPro"/>
</dbReference>
<dbReference type="InterPro" id="IPR001878">
    <property type="entry name" value="Znf_CCHC"/>
</dbReference>
<keyword evidence="6" id="KW-0688">Ribosomal frameshifting</keyword>
<feature type="region of interest" description="Disordered" evidence="11">
    <location>
        <begin position="324"/>
        <end position="404"/>
    </location>
</feature>
<dbReference type="InterPro" id="IPR038581">
    <property type="entry name" value="ODC_AZ_sf"/>
</dbReference>
<evidence type="ECO:0000313" key="14">
    <source>
        <dbReference type="EMBL" id="KAH1894427.1"/>
    </source>
</evidence>
<dbReference type="PANTHER" id="PTHR15439:SF0">
    <property type="entry name" value="CELL DIVISION CYCLE AND APOPTOSIS REGULATOR PROTEIN 1-RELATED"/>
    <property type="match status" value="1"/>
</dbReference>
<comment type="caution">
    <text evidence="14">The sequence shown here is derived from an EMBL/GenBank/DDBJ whole genome shotgun (WGS) entry which is preliminary data.</text>
</comment>
<dbReference type="SUPFAM" id="SSF57756">
    <property type="entry name" value="Retrovirus zinc finger-like domains"/>
    <property type="match status" value="1"/>
</dbReference>
<comment type="similarity">
    <text evidence="3">Belongs to the ODC antizyme family.</text>
</comment>
<dbReference type="Pfam" id="PF13696">
    <property type="entry name" value="zf-CCHC_2"/>
    <property type="match status" value="1"/>
</dbReference>
<dbReference type="Pfam" id="PF08783">
    <property type="entry name" value="DWNN"/>
    <property type="match status" value="1"/>
</dbReference>
<dbReference type="InterPro" id="IPR014891">
    <property type="entry name" value="DWNN_domain"/>
</dbReference>
<feature type="domain" description="DWNN" evidence="13">
    <location>
        <begin position="5"/>
        <end position="78"/>
    </location>
</feature>
<gene>
    <name evidence="14" type="ORF">KXV57_002321</name>
</gene>
<evidence type="ECO:0000256" key="6">
    <source>
        <dbReference type="ARBA" id="ARBA00022758"/>
    </source>
</evidence>
<proteinExistence type="inferred from homology"/>
<dbReference type="SUPFAM" id="SSF55729">
    <property type="entry name" value="Acyl-CoA N-acyltransferases (Nat)"/>
    <property type="match status" value="1"/>
</dbReference>
<dbReference type="Proteomes" id="UP000813423">
    <property type="component" value="Unassembled WGS sequence"/>
</dbReference>
<keyword evidence="5" id="KW-0479">Metal-binding</keyword>
<evidence type="ECO:0000259" key="13">
    <source>
        <dbReference type="PROSITE" id="PS51282"/>
    </source>
</evidence>
<feature type="non-terminal residue" evidence="14">
    <location>
        <position position="719"/>
    </location>
</feature>
<evidence type="ECO:0000256" key="9">
    <source>
        <dbReference type="ARBA" id="ARBA00023242"/>
    </source>
</evidence>
<dbReference type="GO" id="GO:0006397">
    <property type="term" value="P:mRNA processing"/>
    <property type="evidence" value="ECO:0007669"/>
    <property type="project" value="InterPro"/>
</dbReference>
<comment type="function">
    <text evidence="1">Ornithine decarboxylase (ODC) antizyme protein that negatively regulates ODC activity and intracellular polyamine biosynthesis in response to increased intracellular polyamine levels. Binds to ODC monomers, inhibiting the assembly of the functional ODC homodimer, and targets the monomers for ubiquitin-independent proteolytic destruction by the 26S proteasome.</text>
</comment>
<evidence type="ECO:0000256" key="7">
    <source>
        <dbReference type="ARBA" id="ARBA00022771"/>
    </source>
</evidence>
<dbReference type="GO" id="GO:0016567">
    <property type="term" value="P:protein ubiquitination"/>
    <property type="evidence" value="ECO:0007669"/>
    <property type="project" value="InterPro"/>
</dbReference>
<evidence type="ECO:0000256" key="4">
    <source>
        <dbReference type="ARBA" id="ARBA00011486"/>
    </source>
</evidence>
<dbReference type="GO" id="GO:0003676">
    <property type="term" value="F:nucleic acid binding"/>
    <property type="evidence" value="ECO:0007669"/>
    <property type="project" value="InterPro"/>
</dbReference>
<dbReference type="InterPro" id="IPR002993">
    <property type="entry name" value="ODC_AZ"/>
</dbReference>
<dbReference type="Gene3D" id="4.10.60.10">
    <property type="entry name" value="Zinc finger, CCHC-type"/>
    <property type="match status" value="1"/>
</dbReference>
<protein>
    <recommendedName>
        <fullName evidence="16">Zinc knuckle domain-containing protein</fullName>
    </recommendedName>
</protein>
<dbReference type="GO" id="GO:0075523">
    <property type="term" value="P:viral translational frameshifting"/>
    <property type="evidence" value="ECO:0007669"/>
    <property type="project" value="UniProtKB-KW"/>
</dbReference>
<keyword evidence="9" id="KW-0539">Nucleus</keyword>
<reference evidence="14" key="1">
    <citation type="submission" date="2021-08" db="EMBL/GenBank/DDBJ databases">
        <title>Global Aspergillus fumigatus from environmental and clinical sources.</title>
        <authorList>
            <person name="Barber A."/>
            <person name="Sae-Ong T."/>
        </authorList>
    </citation>
    <scope>NUCLEOTIDE SEQUENCE</scope>
    <source>
        <strain evidence="14">NRZ-2016-071</strain>
    </source>
</reference>
<feature type="region of interest" description="Disordered" evidence="11">
    <location>
        <begin position="411"/>
        <end position="430"/>
    </location>
</feature>
<evidence type="ECO:0000256" key="3">
    <source>
        <dbReference type="ARBA" id="ARBA00008796"/>
    </source>
</evidence>
<dbReference type="Pfam" id="PF02100">
    <property type="entry name" value="ODC_AZ"/>
    <property type="match status" value="1"/>
</dbReference>
<dbReference type="PANTHER" id="PTHR15439">
    <property type="entry name" value="RETINOBLASTOMA-BINDING PROTEIN 6"/>
    <property type="match status" value="1"/>
</dbReference>
<keyword evidence="7 10" id="KW-0863">Zinc-finger</keyword>
<dbReference type="Gene3D" id="3.10.20.90">
    <property type="entry name" value="Phosphatidylinositol 3-kinase Catalytic Subunit, Chain A, domain 1"/>
    <property type="match status" value="1"/>
</dbReference>
<dbReference type="GO" id="GO:0061630">
    <property type="term" value="F:ubiquitin protein ligase activity"/>
    <property type="evidence" value="ECO:0007669"/>
    <property type="project" value="InterPro"/>
</dbReference>
<sequence length="719" mass="78281">MSSSVHFKFKSQKEPSRVTFDGTGISVFELKREIINQSRLGDGSDFELSIYNEDTGEEYDDDTTIIPRSTSVIARRLPASRPGKGGAARYVSGKMPVSARGAPRNDATMSTRAISNTSSTVSNSVLELNNAQTEEEKINALFNLQASQWKEQQQEMANATPVPFGRGRGKAVNVPDHPPPPGYLCYRCREKGHWIQACPTNNDPKFDGKYRVKRSTGIPRSLQTKVEKPESLALDGSNEDLRNTGVMVNADGDFVIAKPDKAAWELYQEKAKASSAAAAEAAAAEYSKELQSWGLECPIDKQGVLLDNLSVDDEAVSKIKAFEDEKADSRKDTQKNLTVHDSSSNSKGSDSERTVAGEKGPSSLPSVNDALDSATKKRPADENLPSTDHEGSNLSPSNKKQKADLIAQAGTESTNLQTQDSSNEVSSITHDQSMPFGFGFMNPQNMPTMPFTEAGFMGGGMGFINPLGFPTSGFPNNLNQAWNPLNNPGFDSLQNGIYGSQQSGAMNGYGQANMYSNMGNASMQMMGMSQLAGPIPPNAGFQQGPGEHSGIPEVPSGSKTPSSSPPHWLPVPSPVGSSWPGNQLPEYKGEATYTIPEECERLFCDKLRAIFIGEMKFAQQESPGMDAYQSRPNWTGSERMPIRNWVEVWDYVGDAIYRGFLTDVNDERTLFLFFKDSVLGHNLKAGLIALFELAGMPMFDCTQIVACIPRSQEVTDSEI</sequence>
<dbReference type="AlphaFoldDB" id="A0A9P8N9E9"/>
<evidence type="ECO:0000256" key="8">
    <source>
        <dbReference type="ARBA" id="ARBA00022833"/>
    </source>
</evidence>
<evidence type="ECO:0000256" key="2">
    <source>
        <dbReference type="ARBA" id="ARBA00004123"/>
    </source>
</evidence>
<dbReference type="InterPro" id="IPR016181">
    <property type="entry name" value="Acyl_CoA_acyltransferase"/>
</dbReference>
<evidence type="ECO:0000259" key="12">
    <source>
        <dbReference type="PROSITE" id="PS50158"/>
    </source>
</evidence>
<dbReference type="PROSITE" id="PS51282">
    <property type="entry name" value="DWNN"/>
    <property type="match status" value="1"/>
</dbReference>
<dbReference type="EMBL" id="JAIBSC010000155">
    <property type="protein sequence ID" value="KAH1894427.1"/>
    <property type="molecule type" value="Genomic_DNA"/>
</dbReference>
<feature type="compositionally biased region" description="Basic and acidic residues" evidence="11">
    <location>
        <begin position="374"/>
        <end position="391"/>
    </location>
</feature>